<dbReference type="Proteomes" id="UP000235616">
    <property type="component" value="Unassembled WGS sequence"/>
</dbReference>
<dbReference type="SMART" id="SM00530">
    <property type="entry name" value="HTH_XRE"/>
    <property type="match status" value="1"/>
</dbReference>
<feature type="compositionally biased region" description="Basic residues" evidence="1">
    <location>
        <begin position="164"/>
        <end position="174"/>
    </location>
</feature>
<name>A0A2N7W328_9BURK</name>
<proteinExistence type="predicted"/>
<feature type="region of interest" description="Disordered" evidence="1">
    <location>
        <begin position="128"/>
        <end position="174"/>
    </location>
</feature>
<dbReference type="AlphaFoldDB" id="A0A2N7W328"/>
<dbReference type="Gene3D" id="1.10.260.40">
    <property type="entry name" value="lambda repressor-like DNA-binding domains"/>
    <property type="match status" value="1"/>
</dbReference>
<organism evidence="3 4">
    <name type="scientific">Trinickia dabaoshanensis</name>
    <dbReference type="NCBI Taxonomy" id="564714"/>
    <lineage>
        <taxon>Bacteria</taxon>
        <taxon>Pseudomonadati</taxon>
        <taxon>Pseudomonadota</taxon>
        <taxon>Betaproteobacteria</taxon>
        <taxon>Burkholderiales</taxon>
        <taxon>Burkholderiaceae</taxon>
        <taxon>Trinickia</taxon>
    </lineage>
</organism>
<dbReference type="InterPro" id="IPR001387">
    <property type="entry name" value="Cro/C1-type_HTH"/>
</dbReference>
<gene>
    <name evidence="3" type="ORF">C0Z18_01170</name>
</gene>
<evidence type="ECO:0000256" key="1">
    <source>
        <dbReference type="SAM" id="MobiDB-lite"/>
    </source>
</evidence>
<accession>A0A2N7W328</accession>
<keyword evidence="4" id="KW-1185">Reference proteome</keyword>
<dbReference type="InterPro" id="IPR010982">
    <property type="entry name" value="Lambda_DNA-bd_dom_sf"/>
</dbReference>
<sequence>MQKREAKMGRTLNEILNELPEAEQAEIRAAANSKIEEMLREAGNLGAIRKALGKTQVHVAEKLGVKQNAISQLEKRQDIYLSTFKKFLKTLGMELEMVLVAKNGDRYALTNFDPSKGIENLLAENGGSAQASVRRAPPNSTVRKAAAATKHAPRRRATTSATPAKKKVTARRAR</sequence>
<evidence type="ECO:0000313" key="4">
    <source>
        <dbReference type="Proteomes" id="UP000235616"/>
    </source>
</evidence>
<dbReference type="SUPFAM" id="SSF47413">
    <property type="entry name" value="lambda repressor-like DNA-binding domains"/>
    <property type="match status" value="1"/>
</dbReference>
<dbReference type="GO" id="GO:0003677">
    <property type="term" value="F:DNA binding"/>
    <property type="evidence" value="ECO:0007669"/>
    <property type="project" value="InterPro"/>
</dbReference>
<comment type="caution">
    <text evidence="3">The sequence shown here is derived from an EMBL/GenBank/DDBJ whole genome shotgun (WGS) entry which is preliminary data.</text>
</comment>
<evidence type="ECO:0000313" key="3">
    <source>
        <dbReference type="EMBL" id="PMS23810.1"/>
    </source>
</evidence>
<protein>
    <recommendedName>
        <fullName evidence="2">HTH cro/C1-type domain-containing protein</fullName>
    </recommendedName>
</protein>
<feature type="domain" description="HTH cro/C1-type" evidence="2">
    <location>
        <begin position="47"/>
        <end position="98"/>
    </location>
</feature>
<dbReference type="PROSITE" id="PS50943">
    <property type="entry name" value="HTH_CROC1"/>
    <property type="match status" value="1"/>
</dbReference>
<dbReference type="EMBL" id="PNYA01000001">
    <property type="protein sequence ID" value="PMS23810.1"/>
    <property type="molecule type" value="Genomic_DNA"/>
</dbReference>
<dbReference type="Pfam" id="PF01381">
    <property type="entry name" value="HTH_3"/>
    <property type="match status" value="1"/>
</dbReference>
<reference evidence="3 4" key="1">
    <citation type="submission" date="2018-01" db="EMBL/GenBank/DDBJ databases">
        <title>Whole genome analyses suggest that Burkholderia sensu lato contains two further novel genera in the rhizoxinica-symbiotica group Mycetohabitans gen. nov., and Trinickia gen. nov.: implications for the evolution of diazotrophy and nodulation in the Burkholderiaceae.</title>
        <authorList>
            <person name="Estrada-de los Santos P."/>
            <person name="Palmer M."/>
            <person name="Chavez-Ramirez B."/>
            <person name="Beukes C."/>
            <person name="Steenkamp E.T."/>
            <person name="Hirsch A.M."/>
            <person name="Manyaka P."/>
            <person name="Maluk M."/>
            <person name="Lafos M."/>
            <person name="Crook M."/>
            <person name="Gross E."/>
            <person name="Simon M.F."/>
            <person name="Bueno dos Reis Junior F."/>
            <person name="Poole P.S."/>
            <person name="Venter S.N."/>
            <person name="James E.K."/>
        </authorList>
    </citation>
    <scope>NUCLEOTIDE SEQUENCE [LARGE SCALE GENOMIC DNA]</scope>
    <source>
        <strain evidence="3 4">GIMN1.004</strain>
    </source>
</reference>
<dbReference type="CDD" id="cd00093">
    <property type="entry name" value="HTH_XRE"/>
    <property type="match status" value="1"/>
</dbReference>
<evidence type="ECO:0000259" key="2">
    <source>
        <dbReference type="PROSITE" id="PS50943"/>
    </source>
</evidence>